<dbReference type="InterPro" id="IPR013078">
    <property type="entry name" value="His_Pase_superF_clade-1"/>
</dbReference>
<dbReference type="Gene3D" id="3.40.50.1240">
    <property type="entry name" value="Phosphoglycerate mutase-like"/>
    <property type="match status" value="1"/>
</dbReference>
<dbReference type="SUPFAM" id="SSF53254">
    <property type="entry name" value="Phosphoglycerate mutase-like"/>
    <property type="match status" value="1"/>
</dbReference>
<accession>A0ABY6B5Z1</accession>
<dbReference type="EMBL" id="CP104562">
    <property type="protein sequence ID" value="UXH80267.1"/>
    <property type="molecule type" value="Genomic_DNA"/>
</dbReference>
<evidence type="ECO:0000313" key="1">
    <source>
        <dbReference type="EMBL" id="UXH80267.1"/>
    </source>
</evidence>
<name>A0ABY6B5Z1_9BURK</name>
<organism evidence="1 2">
    <name type="scientific">Roseateles amylovorans</name>
    <dbReference type="NCBI Taxonomy" id="2978473"/>
    <lineage>
        <taxon>Bacteria</taxon>
        <taxon>Pseudomonadati</taxon>
        <taxon>Pseudomonadota</taxon>
        <taxon>Betaproteobacteria</taxon>
        <taxon>Burkholderiales</taxon>
        <taxon>Sphaerotilaceae</taxon>
        <taxon>Roseateles</taxon>
    </lineage>
</organism>
<dbReference type="RefSeq" id="WP_261760085.1">
    <property type="nucleotide sequence ID" value="NZ_CP104562.2"/>
</dbReference>
<dbReference type="Pfam" id="PF00300">
    <property type="entry name" value="His_Phos_1"/>
    <property type="match status" value="1"/>
</dbReference>
<evidence type="ECO:0000313" key="2">
    <source>
        <dbReference type="Proteomes" id="UP001064933"/>
    </source>
</evidence>
<sequence>MDLILWRHAEAVDAAPGMDDMSRVLTTQGERHAERVAQWLNERLPSEVKVLVSPAVRTRQTVQALRRRVELCDALAPRQGVQAMLQATGWPDAPQPVLVVGHQPSLGMALAHLVGGQPLAQAMPWRVRKAGLWWLRCERRPHERVGVVVLAVRTPELQ</sequence>
<dbReference type="SMART" id="SM00855">
    <property type="entry name" value="PGAM"/>
    <property type="match status" value="1"/>
</dbReference>
<proteinExistence type="predicted"/>
<keyword evidence="2" id="KW-1185">Reference proteome</keyword>
<dbReference type="InterPro" id="IPR029033">
    <property type="entry name" value="His_PPase_superfam"/>
</dbReference>
<dbReference type="CDD" id="cd07067">
    <property type="entry name" value="HP_PGM_like"/>
    <property type="match status" value="1"/>
</dbReference>
<gene>
    <name evidence="1" type="ORF">N4261_10495</name>
</gene>
<protein>
    <submittedName>
        <fullName evidence="1">Histidine phosphatase family protein</fullName>
    </submittedName>
</protein>
<dbReference type="Proteomes" id="UP001064933">
    <property type="component" value="Chromosome"/>
</dbReference>
<reference evidence="1" key="1">
    <citation type="submission" date="2022-10" db="EMBL/GenBank/DDBJ databases">
        <title>Characterization and whole genome sequencing of a new Roseateles species, isolated from fresh water.</title>
        <authorList>
            <person name="Guliayeva D.Y."/>
            <person name="Akhremchuk A.E."/>
            <person name="Sikolenko M.A."/>
            <person name="Valentovich L.N."/>
            <person name="Sidarenka A.V."/>
        </authorList>
    </citation>
    <scope>NUCLEOTIDE SEQUENCE</scope>
    <source>
        <strain evidence="1">BIM B-1768</strain>
    </source>
</reference>